<dbReference type="Proteomes" id="UP000298179">
    <property type="component" value="Unassembled WGS sequence"/>
</dbReference>
<reference evidence="1 3" key="1">
    <citation type="submission" date="2019-03" db="EMBL/GenBank/DDBJ databases">
        <title>Jiella endophytica sp. nov., a novel endophytic bacterium isolated from root of Ficus microcarpa Linn. f.</title>
        <authorList>
            <person name="Tuo L."/>
        </authorList>
    </citation>
    <scope>NUCLEOTIDE SEQUENCE [LARGE SCALE GENOMIC DNA]</scope>
    <source>
        <strain evidence="1 3">CBS5Q-3</strain>
    </source>
</reference>
<evidence type="ECO:0000313" key="3">
    <source>
        <dbReference type="Proteomes" id="UP000298179"/>
    </source>
</evidence>
<dbReference type="OrthoDB" id="8161054at2"/>
<dbReference type="AlphaFoldDB" id="A0A4Y8RG67"/>
<proteinExistence type="predicted"/>
<evidence type="ECO:0000313" key="1">
    <source>
        <dbReference type="EMBL" id="TFF20703.1"/>
    </source>
</evidence>
<name>A0A4Y8RG67_9HYPH</name>
<organism evidence="1 3">
    <name type="scientific">Jiella endophytica</name>
    <dbReference type="NCBI Taxonomy" id="2558362"/>
    <lineage>
        <taxon>Bacteria</taxon>
        <taxon>Pseudomonadati</taxon>
        <taxon>Pseudomonadota</taxon>
        <taxon>Alphaproteobacteria</taxon>
        <taxon>Hyphomicrobiales</taxon>
        <taxon>Aurantimonadaceae</taxon>
        <taxon>Jiella</taxon>
    </lineage>
</organism>
<comment type="caution">
    <text evidence="1">The sequence shown here is derived from an EMBL/GenBank/DDBJ whole genome shotgun (WGS) entry which is preliminary data.</text>
</comment>
<protein>
    <submittedName>
        <fullName evidence="1">Uncharacterized protein</fullName>
    </submittedName>
</protein>
<evidence type="ECO:0000313" key="2">
    <source>
        <dbReference type="EMBL" id="TFF27004.1"/>
    </source>
</evidence>
<dbReference type="EMBL" id="SOZD01000005">
    <property type="protein sequence ID" value="TFF20703.1"/>
    <property type="molecule type" value="Genomic_DNA"/>
</dbReference>
<dbReference type="RefSeq" id="WP_134759190.1">
    <property type="nucleotide sequence ID" value="NZ_SOZD01000001.1"/>
</dbReference>
<gene>
    <name evidence="2" type="ORF">E3C22_00515</name>
    <name evidence="1" type="ORF">E3C22_17555</name>
</gene>
<sequence>MSNEIIERPAIDPLPRQDAASAVLRSLPRSNGMRVFPVILLATLLSAPAAHAQIPSGWDKPMHGVSAETPPQWTSEYSPADTQMTTYVCHTAACESATQEVCKLIVTNKPIGLSGYLPSGWMVSLTIGAGKIRNSVLKGSHEGATVTKDPGTEWIGDQSWYTAESLAPYGWKSLFHATAVIGQRFIRVRCQTCDRSDDRFDFARQFLASVRVKP</sequence>
<keyword evidence="3" id="KW-1185">Reference proteome</keyword>
<accession>A0A4Y8RG67</accession>
<dbReference type="EMBL" id="SOZD01000001">
    <property type="protein sequence ID" value="TFF27004.1"/>
    <property type="molecule type" value="Genomic_DNA"/>
</dbReference>